<keyword evidence="2" id="KW-1185">Reference proteome</keyword>
<dbReference type="KEGG" id="psym:J1N51_11485"/>
<protein>
    <submittedName>
        <fullName evidence="1">Uncharacterized protein</fullName>
    </submittedName>
</protein>
<dbReference type="AlphaFoldDB" id="A0A975DAG6"/>
<reference evidence="1" key="1">
    <citation type="submission" date="2021-03" db="EMBL/GenBank/DDBJ databases">
        <title>Description of Psychrosphaera ytuae sp. nov. isolated from deep sea sediment of South China Sea.</title>
        <authorList>
            <person name="Zhang J."/>
            <person name="Xu X.-D."/>
        </authorList>
    </citation>
    <scope>NUCLEOTIDE SEQUENCE</scope>
    <source>
        <strain evidence="1">MTZ26</strain>
    </source>
</reference>
<evidence type="ECO:0000313" key="2">
    <source>
        <dbReference type="Proteomes" id="UP000682739"/>
    </source>
</evidence>
<accession>A0A975DAG6</accession>
<dbReference type="Proteomes" id="UP000682739">
    <property type="component" value="Chromosome"/>
</dbReference>
<name>A0A975DAG6_9GAMM</name>
<sequence length="232" mass="26383">MTQRRKTKTNKGTEDYSIDPITRRARFLKNNKAALVHGGYSQNVDESLLNSALENDLAFETGILKGQLFNITTIGTTAVHQLMESGDEVSALHLALACADRVAKLAPQVQKLLESELSHHQLPNLKKEQTKKRILKKFQSQQITASEVAFNYELHELGSVPQFIMYALIAELKNQTTDVEDEIFTREELEQKAKSYWEDVAKEEDQKIAREESIAIAKRRLRNNKNLISSEN</sequence>
<proteinExistence type="predicted"/>
<evidence type="ECO:0000313" key="1">
    <source>
        <dbReference type="EMBL" id="QTH63348.1"/>
    </source>
</evidence>
<dbReference type="EMBL" id="CP072110">
    <property type="protein sequence ID" value="QTH63348.1"/>
    <property type="molecule type" value="Genomic_DNA"/>
</dbReference>
<gene>
    <name evidence="1" type="ORF">J1N51_11485</name>
</gene>
<organism evidence="1 2">
    <name type="scientific">Psychrosphaera ytuae</name>
    <dbReference type="NCBI Taxonomy" id="2820710"/>
    <lineage>
        <taxon>Bacteria</taxon>
        <taxon>Pseudomonadati</taxon>
        <taxon>Pseudomonadota</taxon>
        <taxon>Gammaproteobacteria</taxon>
        <taxon>Alteromonadales</taxon>
        <taxon>Pseudoalteromonadaceae</taxon>
        <taxon>Psychrosphaera</taxon>
    </lineage>
</organism>
<dbReference type="RefSeq" id="WP_208831405.1">
    <property type="nucleotide sequence ID" value="NZ_CP072110.1"/>
</dbReference>